<protein>
    <recommendedName>
        <fullName evidence="1">Helix-hairpin-helix DNA-binding motif class 1 domain-containing protein</fullName>
    </recommendedName>
</protein>
<reference evidence="2 3" key="1">
    <citation type="submission" date="2014-02" db="EMBL/GenBank/DDBJ databases">
        <title>The small core and large imbalanced accessory genome model reveals a collaborative survival strategy of Sorangium cellulosum strains in nature.</title>
        <authorList>
            <person name="Han K."/>
            <person name="Peng R."/>
            <person name="Blom J."/>
            <person name="Li Y.-Z."/>
        </authorList>
    </citation>
    <scope>NUCLEOTIDE SEQUENCE [LARGE SCALE GENOMIC DNA]</scope>
    <source>
        <strain evidence="2 3">So0157-18</strain>
    </source>
</reference>
<accession>A0A150PAF5</accession>
<dbReference type="SUPFAM" id="SSF47781">
    <property type="entry name" value="RuvA domain 2-like"/>
    <property type="match status" value="1"/>
</dbReference>
<dbReference type="InterPro" id="IPR010994">
    <property type="entry name" value="RuvA_2-like"/>
</dbReference>
<dbReference type="SMART" id="SM00278">
    <property type="entry name" value="HhH1"/>
    <property type="match status" value="2"/>
</dbReference>
<dbReference type="Proteomes" id="UP000075604">
    <property type="component" value="Unassembled WGS sequence"/>
</dbReference>
<dbReference type="Gene3D" id="1.10.150.320">
    <property type="entry name" value="Photosystem II 12 kDa extrinsic protein"/>
    <property type="match status" value="1"/>
</dbReference>
<organism evidence="2 3">
    <name type="scientific">Sorangium cellulosum</name>
    <name type="common">Polyangium cellulosum</name>
    <dbReference type="NCBI Taxonomy" id="56"/>
    <lineage>
        <taxon>Bacteria</taxon>
        <taxon>Pseudomonadati</taxon>
        <taxon>Myxococcota</taxon>
        <taxon>Polyangia</taxon>
        <taxon>Polyangiales</taxon>
        <taxon>Polyangiaceae</taxon>
        <taxon>Sorangium</taxon>
    </lineage>
</organism>
<dbReference type="PANTHER" id="PTHR21180">
    <property type="entry name" value="ENDONUCLEASE/EXONUCLEASE/PHOSPHATASE FAMILY DOMAIN-CONTAINING PROTEIN 1"/>
    <property type="match status" value="1"/>
</dbReference>
<dbReference type="InterPro" id="IPR003583">
    <property type="entry name" value="Hlx-hairpin-Hlx_DNA-bd_motif"/>
</dbReference>
<proteinExistence type="predicted"/>
<feature type="domain" description="Helix-hairpin-helix DNA-binding motif class 1" evidence="1">
    <location>
        <begin position="8"/>
        <end position="27"/>
    </location>
</feature>
<sequence>MLNLATEADLMRLPGIGPAKAAAILALRAKIKRFRKVDDLLRVKGLGRRSLKRLRPLVLIDPPSIGPP</sequence>
<dbReference type="InterPro" id="IPR051675">
    <property type="entry name" value="Endo/Exo/Phosphatase_dom_1"/>
</dbReference>
<dbReference type="PANTHER" id="PTHR21180:SF32">
    <property type="entry name" value="ENDONUCLEASE_EXONUCLEASE_PHOSPHATASE FAMILY DOMAIN-CONTAINING PROTEIN 1"/>
    <property type="match status" value="1"/>
</dbReference>
<dbReference type="EMBL" id="JELX01003358">
    <property type="protein sequence ID" value="KYF52458.1"/>
    <property type="molecule type" value="Genomic_DNA"/>
</dbReference>
<dbReference type="GO" id="GO:0006281">
    <property type="term" value="P:DNA repair"/>
    <property type="evidence" value="ECO:0007669"/>
    <property type="project" value="InterPro"/>
</dbReference>
<dbReference type="Pfam" id="PF12836">
    <property type="entry name" value="HHH_3"/>
    <property type="match status" value="1"/>
</dbReference>
<dbReference type="GO" id="GO:0003677">
    <property type="term" value="F:DNA binding"/>
    <property type="evidence" value="ECO:0007669"/>
    <property type="project" value="InterPro"/>
</dbReference>
<dbReference type="AlphaFoldDB" id="A0A150PAF5"/>
<evidence type="ECO:0000313" key="3">
    <source>
        <dbReference type="Proteomes" id="UP000075604"/>
    </source>
</evidence>
<name>A0A150PAF5_SORCE</name>
<feature type="domain" description="Helix-hairpin-helix DNA-binding motif class 1" evidence="1">
    <location>
        <begin position="38"/>
        <end position="57"/>
    </location>
</feature>
<comment type="caution">
    <text evidence="2">The sequence shown here is derived from an EMBL/GenBank/DDBJ whole genome shotgun (WGS) entry which is preliminary data.</text>
</comment>
<evidence type="ECO:0000259" key="1">
    <source>
        <dbReference type="SMART" id="SM00278"/>
    </source>
</evidence>
<evidence type="ECO:0000313" key="2">
    <source>
        <dbReference type="EMBL" id="KYF52458.1"/>
    </source>
</evidence>
<gene>
    <name evidence="2" type="ORF">BE04_04575</name>
</gene>